<reference evidence="8" key="1">
    <citation type="journal article" date="2023" name="Commun. Biol.">
        <title>Genome analysis of Parmales, the sister group of diatoms, reveals the evolutionary specialization of diatoms from phago-mixotrophs to photoautotrophs.</title>
        <authorList>
            <person name="Ban H."/>
            <person name="Sato S."/>
            <person name="Yoshikawa S."/>
            <person name="Yamada K."/>
            <person name="Nakamura Y."/>
            <person name="Ichinomiya M."/>
            <person name="Sato N."/>
            <person name="Blanc-Mathieu R."/>
            <person name="Endo H."/>
            <person name="Kuwata A."/>
            <person name="Ogata H."/>
        </authorList>
    </citation>
    <scope>NUCLEOTIDE SEQUENCE [LARGE SCALE GENOMIC DNA]</scope>
</reference>
<dbReference type="Pfam" id="PF01040">
    <property type="entry name" value="UbiA"/>
    <property type="match status" value="1"/>
</dbReference>
<name>A0A9W7G353_9STRA</name>
<evidence type="ECO:0000256" key="4">
    <source>
        <dbReference type="ARBA" id="ARBA00023136"/>
    </source>
</evidence>
<protein>
    <recommendedName>
        <fullName evidence="9">Chlorophyll synthase</fullName>
    </recommendedName>
</protein>
<comment type="caution">
    <text evidence="7">The sequence shown here is derived from an EMBL/GenBank/DDBJ whole genome shotgun (WGS) entry which is preliminary data.</text>
</comment>
<evidence type="ECO:0000313" key="8">
    <source>
        <dbReference type="Proteomes" id="UP001165065"/>
    </source>
</evidence>
<evidence type="ECO:0000256" key="2">
    <source>
        <dbReference type="ARBA" id="ARBA00022692"/>
    </source>
</evidence>
<dbReference type="InterPro" id="IPR000537">
    <property type="entry name" value="UbiA_prenyltransferase"/>
</dbReference>
<proteinExistence type="predicted"/>
<feature type="transmembrane region" description="Helical" evidence="6">
    <location>
        <begin position="525"/>
        <end position="543"/>
    </location>
</feature>
<evidence type="ECO:0008006" key="9">
    <source>
        <dbReference type="Google" id="ProtNLM"/>
    </source>
</evidence>
<dbReference type="OrthoDB" id="434972at2759"/>
<keyword evidence="3 6" id="KW-1133">Transmembrane helix</keyword>
<dbReference type="Proteomes" id="UP001165065">
    <property type="component" value="Unassembled WGS sequence"/>
</dbReference>
<gene>
    <name evidence="7" type="ORF">TrCOL_g13220</name>
</gene>
<evidence type="ECO:0000256" key="6">
    <source>
        <dbReference type="SAM" id="Phobius"/>
    </source>
</evidence>
<dbReference type="InterPro" id="IPR050475">
    <property type="entry name" value="Prenyltransferase_related"/>
</dbReference>
<dbReference type="PANTHER" id="PTHR42723:SF1">
    <property type="entry name" value="CHLOROPHYLL SYNTHASE, CHLOROPLASTIC"/>
    <property type="match status" value="1"/>
</dbReference>
<feature type="transmembrane region" description="Helical" evidence="6">
    <location>
        <begin position="465"/>
        <end position="486"/>
    </location>
</feature>
<organism evidence="7 8">
    <name type="scientific">Triparma columacea</name>
    <dbReference type="NCBI Taxonomy" id="722753"/>
    <lineage>
        <taxon>Eukaryota</taxon>
        <taxon>Sar</taxon>
        <taxon>Stramenopiles</taxon>
        <taxon>Ochrophyta</taxon>
        <taxon>Bolidophyceae</taxon>
        <taxon>Parmales</taxon>
        <taxon>Triparmaceae</taxon>
        <taxon>Triparma</taxon>
    </lineage>
</organism>
<dbReference type="InterPro" id="IPR006372">
    <property type="entry name" value="Chl_synth"/>
</dbReference>
<keyword evidence="4 6" id="KW-0472">Membrane</keyword>
<evidence type="ECO:0000256" key="1">
    <source>
        <dbReference type="ARBA" id="ARBA00004141"/>
    </source>
</evidence>
<dbReference type="CDD" id="cd13958">
    <property type="entry name" value="PT_UbiA_chlorophyll"/>
    <property type="match status" value="1"/>
</dbReference>
<dbReference type="NCBIfam" id="TIGR02056">
    <property type="entry name" value="ChlG"/>
    <property type="match status" value="1"/>
</dbReference>
<dbReference type="GO" id="GO:0046408">
    <property type="term" value="F:chlorophyll synthetase activity"/>
    <property type="evidence" value="ECO:0007669"/>
    <property type="project" value="InterPro"/>
</dbReference>
<accession>A0A9W7G353</accession>
<dbReference type="InterPro" id="IPR044878">
    <property type="entry name" value="UbiA_sf"/>
</dbReference>
<feature type="transmembrane region" description="Helical" evidence="6">
    <location>
        <begin position="392"/>
        <end position="410"/>
    </location>
</feature>
<dbReference type="Gene3D" id="1.10.357.140">
    <property type="entry name" value="UbiA prenyltransferase"/>
    <property type="match status" value="1"/>
</dbReference>
<evidence type="ECO:0000313" key="7">
    <source>
        <dbReference type="EMBL" id="GMI33841.1"/>
    </source>
</evidence>
<evidence type="ECO:0000256" key="3">
    <source>
        <dbReference type="ARBA" id="ARBA00022989"/>
    </source>
</evidence>
<keyword evidence="2 6" id="KW-0812">Transmembrane</keyword>
<comment type="subcellular location">
    <subcellularLocation>
        <location evidence="1">Membrane</location>
        <topology evidence="1">Multi-pass membrane protein</topology>
    </subcellularLocation>
</comment>
<sequence length="547" mass="59164">MYTSVVSSPAAQKMDRGDGTYKVDHIYSPNRLSETFVLFSGSTEDQLMYADANWKEVMRQGCANFCHCKHPFNGLRIPIVKGQVDESGALRPSMPQGNLEPAATLVFDWPCCDMPCCCYLPTFKAQVIGNQGAPVANFLSEGGMGYCAICIDDAPIIVTDATGQLITKLEGTKMPICNCCNDDSFRRSSADGTLLQRYFLDPCGSGPGDFQGAEEATDGSAGLRQLVGIKGGSKTDNIWAIRLQLTKPITWIPLVWGVMCGAAASGNYHWIWNPFDPNDRDVMLGLEDAAKGFAAMILAGPFLTGYTQTINDWYDREIDAINEPNRPIPSGAISEGQVISQIWFLLLGGLGVGYGLDLWAGHEFPSVLLLSIFGSFISYIYSAPPLKLKMNGWQGSFALGASYISLPWWCGQAVFGTLDRPVFWILPILYSIAGLGIAIVNDFKSIEGDKELGLNSLPVAFGIDGAKYICAGSISITQLGVAAYMASIGETNYALALLALLVPQVYFQLTLLFPDPIANDVKFQGASQPFFVFGILATALGIGHHTF</sequence>
<feature type="transmembrane region" description="Helical" evidence="6">
    <location>
        <begin position="422"/>
        <end position="440"/>
    </location>
</feature>
<dbReference type="AlphaFoldDB" id="A0A9W7G353"/>
<dbReference type="InterPro" id="IPR011799">
    <property type="entry name" value="ChlG"/>
</dbReference>
<dbReference type="PANTHER" id="PTHR42723">
    <property type="entry name" value="CHLOROPHYLL SYNTHASE"/>
    <property type="match status" value="1"/>
</dbReference>
<dbReference type="EMBL" id="BRYA01000036">
    <property type="protein sequence ID" value="GMI33841.1"/>
    <property type="molecule type" value="Genomic_DNA"/>
</dbReference>
<feature type="transmembrane region" description="Helical" evidence="6">
    <location>
        <begin position="493"/>
        <end position="513"/>
    </location>
</feature>
<dbReference type="GO" id="GO:0016020">
    <property type="term" value="C:membrane"/>
    <property type="evidence" value="ECO:0007669"/>
    <property type="project" value="UniProtKB-SubCell"/>
</dbReference>
<evidence type="ECO:0000256" key="5">
    <source>
        <dbReference type="ARBA" id="ARBA00023171"/>
    </source>
</evidence>
<dbReference type="NCBIfam" id="TIGR01476">
    <property type="entry name" value="chlor_syn_BchG"/>
    <property type="match status" value="1"/>
</dbReference>
<feature type="transmembrane region" description="Helical" evidence="6">
    <location>
        <begin position="342"/>
        <end position="360"/>
    </location>
</feature>
<dbReference type="NCBIfam" id="NF005742">
    <property type="entry name" value="PRK07566.1"/>
    <property type="match status" value="1"/>
</dbReference>
<dbReference type="GO" id="GO:0015995">
    <property type="term" value="P:chlorophyll biosynthetic process"/>
    <property type="evidence" value="ECO:0007669"/>
    <property type="project" value="UniProtKB-KW"/>
</dbReference>
<feature type="transmembrane region" description="Helical" evidence="6">
    <location>
        <begin position="367"/>
        <end position="386"/>
    </location>
</feature>
<keyword evidence="5" id="KW-0149">Chlorophyll biosynthesis</keyword>
<keyword evidence="8" id="KW-1185">Reference proteome</keyword>